<accession>A0ABN0YZ00</accession>
<dbReference type="SMART" id="SM00450">
    <property type="entry name" value="RHOD"/>
    <property type="match status" value="1"/>
</dbReference>
<dbReference type="CDD" id="cd00158">
    <property type="entry name" value="RHOD"/>
    <property type="match status" value="1"/>
</dbReference>
<evidence type="ECO:0000259" key="1">
    <source>
        <dbReference type="PROSITE" id="PS50206"/>
    </source>
</evidence>
<dbReference type="SUPFAM" id="SSF52821">
    <property type="entry name" value="Rhodanese/Cell cycle control phosphatase"/>
    <property type="match status" value="1"/>
</dbReference>
<name>A0ABN0YZ00_9ACTN</name>
<evidence type="ECO:0000313" key="2">
    <source>
        <dbReference type="EMBL" id="GAA0423049.1"/>
    </source>
</evidence>
<feature type="domain" description="Rhodanese" evidence="1">
    <location>
        <begin position="15"/>
        <end position="106"/>
    </location>
</feature>
<comment type="caution">
    <text evidence="2">The sequence shown here is derived from an EMBL/GenBank/DDBJ whole genome shotgun (WGS) entry which is preliminary data.</text>
</comment>
<proteinExistence type="predicted"/>
<sequence length="115" mass="11821">MTFGSSVPTVSVDDLSADDLLLDVRENDEWEAGHAEGAVHVPMSDFAVRYGEMSDTLDDGRRVNVICRSGGRSAQVTAYLLQQGLDAANVAGGMEAWAAAGRAVVGAGGAPGAVI</sequence>
<protein>
    <recommendedName>
        <fullName evidence="1">Rhodanese domain-containing protein</fullName>
    </recommendedName>
</protein>
<gene>
    <name evidence="2" type="ORF">GCM10010357_50580</name>
</gene>
<dbReference type="Proteomes" id="UP001500879">
    <property type="component" value="Unassembled WGS sequence"/>
</dbReference>
<dbReference type="Gene3D" id="3.40.250.10">
    <property type="entry name" value="Rhodanese-like domain"/>
    <property type="match status" value="1"/>
</dbReference>
<dbReference type="EMBL" id="BAAABX010000055">
    <property type="protein sequence ID" value="GAA0423049.1"/>
    <property type="molecule type" value="Genomic_DNA"/>
</dbReference>
<evidence type="ECO:0000313" key="3">
    <source>
        <dbReference type="Proteomes" id="UP001500879"/>
    </source>
</evidence>
<dbReference type="InterPro" id="IPR001763">
    <property type="entry name" value="Rhodanese-like_dom"/>
</dbReference>
<dbReference type="InterPro" id="IPR050229">
    <property type="entry name" value="GlpE_sulfurtransferase"/>
</dbReference>
<keyword evidence="3" id="KW-1185">Reference proteome</keyword>
<dbReference type="InterPro" id="IPR036873">
    <property type="entry name" value="Rhodanese-like_dom_sf"/>
</dbReference>
<dbReference type="RefSeq" id="WP_344028559.1">
    <property type="nucleotide sequence ID" value="NZ_BAAABX010000055.1"/>
</dbReference>
<dbReference type="PANTHER" id="PTHR43031">
    <property type="entry name" value="FAD-DEPENDENT OXIDOREDUCTASE"/>
    <property type="match status" value="1"/>
</dbReference>
<dbReference type="PANTHER" id="PTHR43031:SF1">
    <property type="entry name" value="PYRIDINE NUCLEOTIDE-DISULPHIDE OXIDOREDUCTASE"/>
    <property type="match status" value="1"/>
</dbReference>
<dbReference type="Pfam" id="PF00581">
    <property type="entry name" value="Rhodanese"/>
    <property type="match status" value="1"/>
</dbReference>
<reference evidence="2 3" key="1">
    <citation type="journal article" date="2019" name="Int. J. Syst. Evol. Microbiol.">
        <title>The Global Catalogue of Microorganisms (GCM) 10K type strain sequencing project: providing services to taxonomists for standard genome sequencing and annotation.</title>
        <authorList>
            <consortium name="The Broad Institute Genomics Platform"/>
            <consortium name="The Broad Institute Genome Sequencing Center for Infectious Disease"/>
            <person name="Wu L."/>
            <person name="Ma J."/>
        </authorList>
    </citation>
    <scope>NUCLEOTIDE SEQUENCE [LARGE SCALE GENOMIC DNA]</scope>
    <source>
        <strain evidence="2 3">JCM 4788</strain>
    </source>
</reference>
<organism evidence="2 3">
    <name type="scientific">Streptomyces luteireticuli</name>
    <dbReference type="NCBI Taxonomy" id="173858"/>
    <lineage>
        <taxon>Bacteria</taxon>
        <taxon>Bacillati</taxon>
        <taxon>Actinomycetota</taxon>
        <taxon>Actinomycetes</taxon>
        <taxon>Kitasatosporales</taxon>
        <taxon>Streptomycetaceae</taxon>
        <taxon>Streptomyces</taxon>
    </lineage>
</organism>
<dbReference type="PROSITE" id="PS50206">
    <property type="entry name" value="RHODANESE_3"/>
    <property type="match status" value="1"/>
</dbReference>